<proteinExistence type="predicted"/>
<feature type="region of interest" description="Disordered" evidence="1">
    <location>
        <begin position="203"/>
        <end position="255"/>
    </location>
</feature>
<dbReference type="CDD" id="cd12087">
    <property type="entry name" value="TM_EGFR-like"/>
    <property type="match status" value="1"/>
</dbReference>
<evidence type="ECO:0000256" key="1">
    <source>
        <dbReference type="SAM" id="MobiDB-lite"/>
    </source>
</evidence>
<evidence type="ECO:0000313" key="3">
    <source>
        <dbReference type="EMBL" id="OCK84244.1"/>
    </source>
</evidence>
<dbReference type="Proteomes" id="UP000250266">
    <property type="component" value="Unassembled WGS sequence"/>
</dbReference>
<name>A0A8E2JJD9_9PEZI</name>
<keyword evidence="2" id="KW-0472">Membrane</keyword>
<feature type="compositionally biased region" description="Polar residues" evidence="1">
    <location>
        <begin position="1"/>
        <end position="24"/>
    </location>
</feature>
<organism evidence="3 4">
    <name type="scientific">Lepidopterella palustris CBS 459.81</name>
    <dbReference type="NCBI Taxonomy" id="1314670"/>
    <lineage>
        <taxon>Eukaryota</taxon>
        <taxon>Fungi</taxon>
        <taxon>Dikarya</taxon>
        <taxon>Ascomycota</taxon>
        <taxon>Pezizomycotina</taxon>
        <taxon>Dothideomycetes</taxon>
        <taxon>Pleosporomycetidae</taxon>
        <taxon>Mytilinidiales</taxon>
        <taxon>Argynnaceae</taxon>
        <taxon>Lepidopterella</taxon>
    </lineage>
</organism>
<feature type="transmembrane region" description="Helical" evidence="2">
    <location>
        <begin position="44"/>
        <end position="68"/>
    </location>
</feature>
<protein>
    <submittedName>
        <fullName evidence="3">Uncharacterized protein</fullName>
    </submittedName>
</protein>
<keyword evidence="4" id="KW-1185">Reference proteome</keyword>
<reference evidence="3 4" key="1">
    <citation type="journal article" date="2016" name="Nat. Commun.">
        <title>Ectomycorrhizal ecology is imprinted in the genome of the dominant symbiotic fungus Cenococcum geophilum.</title>
        <authorList>
            <consortium name="DOE Joint Genome Institute"/>
            <person name="Peter M."/>
            <person name="Kohler A."/>
            <person name="Ohm R.A."/>
            <person name="Kuo A."/>
            <person name="Krutzmann J."/>
            <person name="Morin E."/>
            <person name="Arend M."/>
            <person name="Barry K.W."/>
            <person name="Binder M."/>
            <person name="Choi C."/>
            <person name="Clum A."/>
            <person name="Copeland A."/>
            <person name="Grisel N."/>
            <person name="Haridas S."/>
            <person name="Kipfer T."/>
            <person name="LaButti K."/>
            <person name="Lindquist E."/>
            <person name="Lipzen A."/>
            <person name="Maire R."/>
            <person name="Meier B."/>
            <person name="Mihaltcheva S."/>
            <person name="Molinier V."/>
            <person name="Murat C."/>
            <person name="Poggeler S."/>
            <person name="Quandt C.A."/>
            <person name="Sperisen C."/>
            <person name="Tritt A."/>
            <person name="Tisserant E."/>
            <person name="Crous P.W."/>
            <person name="Henrissat B."/>
            <person name="Nehls U."/>
            <person name="Egli S."/>
            <person name="Spatafora J.W."/>
            <person name="Grigoriev I.V."/>
            <person name="Martin F.M."/>
        </authorList>
    </citation>
    <scope>NUCLEOTIDE SEQUENCE [LARGE SCALE GENOMIC DNA]</scope>
    <source>
        <strain evidence="3 4">CBS 459.81</strain>
    </source>
</reference>
<keyword evidence="2" id="KW-1133">Transmembrane helix</keyword>
<feature type="region of interest" description="Disordered" evidence="1">
    <location>
        <begin position="147"/>
        <end position="185"/>
    </location>
</feature>
<dbReference type="AlphaFoldDB" id="A0A8E2JJD9"/>
<evidence type="ECO:0000256" key="2">
    <source>
        <dbReference type="SAM" id="Phobius"/>
    </source>
</evidence>
<dbReference type="EMBL" id="KV744841">
    <property type="protein sequence ID" value="OCK84244.1"/>
    <property type="molecule type" value="Genomic_DNA"/>
</dbReference>
<evidence type="ECO:0000313" key="4">
    <source>
        <dbReference type="Proteomes" id="UP000250266"/>
    </source>
</evidence>
<accession>A0A8E2JJD9</accession>
<gene>
    <name evidence="3" type="ORF">K432DRAFT_289345</name>
</gene>
<keyword evidence="2" id="KW-0812">Transmembrane</keyword>
<dbReference type="OrthoDB" id="3935400at2759"/>
<sequence length="255" mass="27367">MQSTGTAFGYNGVSQPTSSGNPSTVYEPASSSTSSTDDSSHHKAIYSAAIVLPIIFLGILGVLVFLYIRRRRRQKAQIQMQEMKMQSNTSTQPHYAAPPVLPPPTVSLITPQPVILGPISGSSNGAYYTGIDTSDVVSVHDTMGPNMTGLGNPFADSVDNQEEPPPPYRPRSLAPPISRDTSLRQTPPAALSQTNLMAAHLQNPRSPFADPHDDDAISEVSEPTGPRVGRRNDDEFSAVSDISYQQDPVISRPAV</sequence>
<feature type="region of interest" description="Disordered" evidence="1">
    <location>
        <begin position="1"/>
        <end position="38"/>
    </location>
</feature>